<protein>
    <submittedName>
        <fullName evidence="5">MutS-like protein</fullName>
    </submittedName>
</protein>
<dbReference type="PANTHER" id="PTHR11361">
    <property type="entry name" value="DNA MISMATCH REPAIR PROTEIN MUTS FAMILY MEMBER"/>
    <property type="match status" value="1"/>
</dbReference>
<evidence type="ECO:0000259" key="4">
    <source>
        <dbReference type="SMART" id="SM00534"/>
    </source>
</evidence>
<dbReference type="SUPFAM" id="SSF48334">
    <property type="entry name" value="DNA repair protein MutS, domain III"/>
    <property type="match status" value="1"/>
</dbReference>
<feature type="domain" description="DNA mismatch repair proteins mutS family" evidence="4">
    <location>
        <begin position="256"/>
        <end position="437"/>
    </location>
</feature>
<dbReference type="Proteomes" id="UP000293874">
    <property type="component" value="Unassembled WGS sequence"/>
</dbReference>
<name>A0A4Q7MSZ2_9BACT</name>
<sequence>MSFTIDRQSQDELNLMGKFRQGSVYAVFNQVKTRSGEQLLDQLFRNPMTDAAAINQRTAVFRFFVEAGLQFPFDPRQVTLMQEYIDGATSQSRMGTLGTVLLKKSLSTLTRDERYKTLIQGLQATIMTLKKCVGIVELLHTMQGPYQQRTAEIRSILHQAQLSALIETDIYSSISVTKISEFDHLLKSKYNQQVMEILHFVAELDVNMAVAAVAVSKEYTWAKALPKEDNVFRAIDLRHPCIDKAVGNNIAMQASSNVIFLTGANMAGKSTWMKTIGISMYLAHIGFPIAADSMDFSVREGIYSSINVADNIALGYSHFYAEVVRVKNAADATRTGKHLLLMFDELFKGTNVKDAFDGTLAVTEAFSEYVNCLFIVSTHIIEVGEQLKSRNNVQFNFMPTVLDGNVPRYPYRLKEGITEDRQGMMIIRNEGIIELIGD</sequence>
<dbReference type="InterPro" id="IPR000432">
    <property type="entry name" value="DNA_mismatch_repair_MutS_C"/>
</dbReference>
<dbReference type="GO" id="GO:0006298">
    <property type="term" value="P:mismatch repair"/>
    <property type="evidence" value="ECO:0007669"/>
    <property type="project" value="InterPro"/>
</dbReference>
<dbReference type="RefSeq" id="WP_130541591.1">
    <property type="nucleotide sequence ID" value="NZ_SGXA01000002.1"/>
</dbReference>
<keyword evidence="3" id="KW-0238">DNA-binding</keyword>
<dbReference type="InterPro" id="IPR036187">
    <property type="entry name" value="DNA_mismatch_repair_MutS_sf"/>
</dbReference>
<organism evidence="5 6">
    <name type="scientific">Pseudobacter ginsenosidimutans</name>
    <dbReference type="NCBI Taxonomy" id="661488"/>
    <lineage>
        <taxon>Bacteria</taxon>
        <taxon>Pseudomonadati</taxon>
        <taxon>Bacteroidota</taxon>
        <taxon>Chitinophagia</taxon>
        <taxon>Chitinophagales</taxon>
        <taxon>Chitinophagaceae</taxon>
        <taxon>Pseudobacter</taxon>
    </lineage>
</organism>
<dbReference type="InterPro" id="IPR045076">
    <property type="entry name" value="MutS"/>
</dbReference>
<proteinExistence type="predicted"/>
<dbReference type="Gene3D" id="3.40.50.300">
    <property type="entry name" value="P-loop containing nucleotide triphosphate hydrolases"/>
    <property type="match status" value="1"/>
</dbReference>
<keyword evidence="1" id="KW-0547">Nucleotide-binding</keyword>
<dbReference type="GO" id="GO:0140664">
    <property type="term" value="F:ATP-dependent DNA damage sensor activity"/>
    <property type="evidence" value="ECO:0007669"/>
    <property type="project" value="InterPro"/>
</dbReference>
<evidence type="ECO:0000256" key="1">
    <source>
        <dbReference type="ARBA" id="ARBA00022741"/>
    </source>
</evidence>
<dbReference type="Pfam" id="PF05192">
    <property type="entry name" value="MutS_III"/>
    <property type="match status" value="1"/>
</dbReference>
<dbReference type="InterPro" id="IPR007696">
    <property type="entry name" value="DNA_mismatch_repair_MutS_core"/>
</dbReference>
<dbReference type="GO" id="GO:0005829">
    <property type="term" value="C:cytosol"/>
    <property type="evidence" value="ECO:0007669"/>
    <property type="project" value="TreeGrafter"/>
</dbReference>
<evidence type="ECO:0000256" key="3">
    <source>
        <dbReference type="ARBA" id="ARBA00023125"/>
    </source>
</evidence>
<comment type="caution">
    <text evidence="5">The sequence shown here is derived from an EMBL/GenBank/DDBJ whole genome shotgun (WGS) entry which is preliminary data.</text>
</comment>
<dbReference type="SUPFAM" id="SSF52540">
    <property type="entry name" value="P-loop containing nucleoside triphosphate hydrolases"/>
    <property type="match status" value="1"/>
</dbReference>
<accession>A0A4Q7MSZ2</accession>
<dbReference type="InterPro" id="IPR027417">
    <property type="entry name" value="P-loop_NTPase"/>
</dbReference>
<gene>
    <name evidence="5" type="ORF">EV199_2955</name>
</gene>
<evidence type="ECO:0000313" key="6">
    <source>
        <dbReference type="Proteomes" id="UP000293874"/>
    </source>
</evidence>
<dbReference type="PANTHER" id="PTHR11361:SF99">
    <property type="entry name" value="DNA MISMATCH REPAIR PROTEIN"/>
    <property type="match status" value="1"/>
</dbReference>
<dbReference type="Pfam" id="PF00488">
    <property type="entry name" value="MutS_V"/>
    <property type="match status" value="1"/>
</dbReference>
<reference evidence="5 6" key="1">
    <citation type="submission" date="2019-02" db="EMBL/GenBank/DDBJ databases">
        <title>Genomic Encyclopedia of Type Strains, Phase IV (KMG-IV): sequencing the most valuable type-strain genomes for metagenomic binning, comparative biology and taxonomic classification.</title>
        <authorList>
            <person name="Goeker M."/>
        </authorList>
    </citation>
    <scope>NUCLEOTIDE SEQUENCE [LARGE SCALE GENOMIC DNA]</scope>
    <source>
        <strain evidence="5 6">DSM 18116</strain>
    </source>
</reference>
<dbReference type="GO" id="GO:0005524">
    <property type="term" value="F:ATP binding"/>
    <property type="evidence" value="ECO:0007669"/>
    <property type="project" value="UniProtKB-KW"/>
</dbReference>
<evidence type="ECO:0000256" key="2">
    <source>
        <dbReference type="ARBA" id="ARBA00022840"/>
    </source>
</evidence>
<keyword evidence="6" id="KW-1185">Reference proteome</keyword>
<dbReference type="SMART" id="SM00534">
    <property type="entry name" value="MUTSac"/>
    <property type="match status" value="1"/>
</dbReference>
<dbReference type="Gene3D" id="1.10.1420.10">
    <property type="match status" value="1"/>
</dbReference>
<dbReference type="GO" id="GO:0030983">
    <property type="term" value="F:mismatched DNA binding"/>
    <property type="evidence" value="ECO:0007669"/>
    <property type="project" value="InterPro"/>
</dbReference>
<dbReference type="AlphaFoldDB" id="A0A4Q7MSZ2"/>
<keyword evidence="2" id="KW-0067">ATP-binding</keyword>
<dbReference type="EMBL" id="SGXA01000002">
    <property type="protein sequence ID" value="RZS71054.1"/>
    <property type="molecule type" value="Genomic_DNA"/>
</dbReference>
<evidence type="ECO:0000313" key="5">
    <source>
        <dbReference type="EMBL" id="RZS71054.1"/>
    </source>
</evidence>